<dbReference type="RefSeq" id="WP_147687361.1">
    <property type="nucleotide sequence ID" value="NZ_VDUX01000007.1"/>
</dbReference>
<dbReference type="InterPro" id="IPR002994">
    <property type="entry name" value="Surf1/Shy1"/>
</dbReference>
<keyword evidence="1" id="KW-1133">Transmembrane helix</keyword>
<gene>
    <name evidence="2" type="ORF">FHP06_13685</name>
</gene>
<organism evidence="2 3">
    <name type="scientific">Aeromicrobium terrae</name>
    <dbReference type="NCBI Taxonomy" id="2498846"/>
    <lineage>
        <taxon>Bacteria</taxon>
        <taxon>Bacillati</taxon>
        <taxon>Actinomycetota</taxon>
        <taxon>Actinomycetes</taxon>
        <taxon>Propionibacteriales</taxon>
        <taxon>Nocardioidaceae</taxon>
        <taxon>Aeromicrobium</taxon>
    </lineage>
</organism>
<feature type="transmembrane region" description="Helical" evidence="1">
    <location>
        <begin position="12"/>
        <end position="34"/>
    </location>
</feature>
<evidence type="ECO:0000313" key="3">
    <source>
        <dbReference type="Proteomes" id="UP000321571"/>
    </source>
</evidence>
<sequence>MRLWLRPALLGLHAFAVVAVGFCVLMGLWQLGVYEGHQGDAKERALHEVAPLAEVWKPSQPFRSDLEDQRVTVTGHFATDDVVVKRDDGSTWLVTPFVVGDRALLVVRGEGAEAPRSDATTLEAVLRPSEPGGTALSPDRSTNAITVPVLLNDLPQRLYAGYAISLTDTGLPLVEPPEPGVSWTEGLRNLAYALQWWIFGAFAVFMWWRMASENVAEAREERAATLAP</sequence>
<evidence type="ECO:0000256" key="1">
    <source>
        <dbReference type="RuleBase" id="RU363076"/>
    </source>
</evidence>
<keyword evidence="3" id="KW-1185">Reference proteome</keyword>
<protein>
    <recommendedName>
        <fullName evidence="1">SURF1-like protein</fullName>
    </recommendedName>
</protein>
<dbReference type="Proteomes" id="UP000321571">
    <property type="component" value="Unassembled WGS sequence"/>
</dbReference>
<dbReference type="CDD" id="cd06662">
    <property type="entry name" value="SURF1"/>
    <property type="match status" value="1"/>
</dbReference>
<accession>A0A5C8NFV9</accession>
<keyword evidence="1" id="KW-0472">Membrane</keyword>
<dbReference type="Pfam" id="PF02104">
    <property type="entry name" value="SURF1"/>
    <property type="match status" value="1"/>
</dbReference>
<proteinExistence type="inferred from homology"/>
<evidence type="ECO:0000313" key="2">
    <source>
        <dbReference type="EMBL" id="TXL57428.1"/>
    </source>
</evidence>
<keyword evidence="1" id="KW-1003">Cell membrane</keyword>
<reference evidence="2 3" key="1">
    <citation type="submission" date="2019-06" db="EMBL/GenBank/DDBJ databases">
        <title>Aeromicrobium sp. nov., isolated from a maize field.</title>
        <authorList>
            <person name="Lin S.-Y."/>
            <person name="Tsai C.-F."/>
            <person name="Young C.-C."/>
        </authorList>
    </citation>
    <scope>NUCLEOTIDE SEQUENCE [LARGE SCALE GENOMIC DNA]</scope>
    <source>
        <strain evidence="2 3">CC-CFT486</strain>
    </source>
</reference>
<comment type="caution">
    <text evidence="2">The sequence shown here is derived from an EMBL/GenBank/DDBJ whole genome shotgun (WGS) entry which is preliminary data.</text>
</comment>
<dbReference type="OrthoDB" id="3266379at2"/>
<dbReference type="AlphaFoldDB" id="A0A5C8NFV9"/>
<comment type="caution">
    <text evidence="1">Lacks conserved residue(s) required for the propagation of feature annotation.</text>
</comment>
<comment type="similarity">
    <text evidence="1">Belongs to the SURF1 family.</text>
</comment>
<dbReference type="EMBL" id="VDUX01000007">
    <property type="protein sequence ID" value="TXL57428.1"/>
    <property type="molecule type" value="Genomic_DNA"/>
</dbReference>
<keyword evidence="1" id="KW-0812">Transmembrane</keyword>
<comment type="subcellular location">
    <subcellularLocation>
        <location evidence="1">Cell membrane</location>
        <topology evidence="1">Multi-pass membrane protein</topology>
    </subcellularLocation>
</comment>
<dbReference type="GO" id="GO:0005886">
    <property type="term" value="C:plasma membrane"/>
    <property type="evidence" value="ECO:0007669"/>
    <property type="project" value="UniProtKB-SubCell"/>
</dbReference>
<name>A0A5C8NFV9_9ACTN</name>